<protein>
    <recommendedName>
        <fullName evidence="6">T9SS type A sorting domain-containing protein</fullName>
    </recommendedName>
</protein>
<dbReference type="Pfam" id="PF07691">
    <property type="entry name" value="PA14"/>
    <property type="match status" value="2"/>
</dbReference>
<evidence type="ECO:0008006" key="6">
    <source>
        <dbReference type="Google" id="ProtNLM"/>
    </source>
</evidence>
<dbReference type="InterPro" id="IPR000421">
    <property type="entry name" value="FA58C"/>
</dbReference>
<dbReference type="Proteomes" id="UP000609064">
    <property type="component" value="Unassembled WGS sequence"/>
</dbReference>
<reference evidence="4" key="1">
    <citation type="journal article" date="2014" name="Int. J. Syst. Evol. Microbiol.">
        <title>Complete genome sequence of Corynebacterium casei LMG S-19264T (=DSM 44701T), isolated from a smear-ripened cheese.</title>
        <authorList>
            <consortium name="US DOE Joint Genome Institute (JGI-PGF)"/>
            <person name="Walter F."/>
            <person name="Albersmeier A."/>
            <person name="Kalinowski J."/>
            <person name="Ruckert C."/>
        </authorList>
    </citation>
    <scope>NUCLEOTIDE SEQUENCE</scope>
    <source>
        <strain evidence="4">CGMCC 1.15958</strain>
    </source>
</reference>
<dbReference type="PANTHER" id="PTHR46769:SF2">
    <property type="entry name" value="FIBROCYSTIN-L ISOFORM 2 PRECURSOR-RELATED"/>
    <property type="match status" value="1"/>
</dbReference>
<accession>A0A916Z7J6</accession>
<sequence>MIILIINQNIFAQNCVGTAGQVKWSYWTGFTSYPDSTDLFALETFPSRPDGSQTLGYLKTPVNYTDYFASVIRGYIKVPATDTYIFNITGDDKSIFFLSTNDSPANKIKRAEISTYSGLTEYNKEAGQTSQSIQLVGGQYYYFELYNFEGTGGDFVSLQWRKASETTVVWSIIDFNYIYEYACGQNCPPRGTACDDGNASTTNDQQDGFCNCVGTAPAPNNCVGDKGLIEAYYYDNITGNYVENDLINAAKFPLSPDRREKLKGAYGPLVPYARDNYGTLVQGFLTVPVTGNYEFNITGDNQTFFFLSSDDKIENKQSHQALVMYGIDETDYKSSVFQNIGPLFMEKGKYYYFEFRHKESSWRDHFNLYWKTPFHEIRQWKRVPNFYLYDYKCEISCIAQNTPCNDDNPFTKNDKIDAQCNCVGTPCSGPDCDDETARYQAYDSCDPTNNLTTLKEAAWVSCTNTLNPNPNPARASNAHWIMYDFNDRYKFSTSRVWNYNVENETDKGFKTVTVDYSTDGTTWQALGNTYSWPKAQGLPDYSGFAGPNFNDVKARYILISAIENWGAGCSGLGKVAFDAVLCNPSGTPCNDNDPLTSYDKFDNNCNCKGVNINCGSDTLRLAKETLADGAFKAKKRIEAQSLVPTTKDISFTAGNSIVLLPGFEVNSSAIFKADIADCIQAAFVANQKATAPTDSSEFSTKDTETSKLKEIIFRINQPSYVKLSLKDSKDQLIVTLLDHYSESLGTQTKYLPTNKLAKGTYFVELELGEKKLRQEFVVDK</sequence>
<dbReference type="Gene3D" id="2.60.120.260">
    <property type="entry name" value="Galactose-binding domain-like"/>
    <property type="match status" value="1"/>
</dbReference>
<keyword evidence="1" id="KW-0732">Signal</keyword>
<dbReference type="InterPro" id="IPR008979">
    <property type="entry name" value="Galactose-bd-like_sf"/>
</dbReference>
<comment type="caution">
    <text evidence="4">The sequence shown here is derived from an EMBL/GenBank/DDBJ whole genome shotgun (WGS) entry which is preliminary data.</text>
</comment>
<dbReference type="InterPro" id="IPR011658">
    <property type="entry name" value="PA14_dom"/>
</dbReference>
<dbReference type="AlphaFoldDB" id="A0A916Z7J6"/>
<keyword evidence="5" id="KW-1185">Reference proteome</keyword>
<dbReference type="Gene3D" id="2.60.120.1560">
    <property type="match status" value="2"/>
</dbReference>
<evidence type="ECO:0000259" key="2">
    <source>
        <dbReference type="PROSITE" id="PS50022"/>
    </source>
</evidence>
<evidence type="ECO:0000313" key="4">
    <source>
        <dbReference type="EMBL" id="GGD80326.1"/>
    </source>
</evidence>
<dbReference type="InterPro" id="IPR052387">
    <property type="entry name" value="Fibrocystin"/>
</dbReference>
<gene>
    <name evidence="4" type="ORF">GCM10011514_50470</name>
</gene>
<evidence type="ECO:0000259" key="3">
    <source>
        <dbReference type="PROSITE" id="PS51820"/>
    </source>
</evidence>
<dbReference type="InterPro" id="IPR055015">
    <property type="entry name" value="GCX_COOH"/>
</dbReference>
<feature type="domain" description="PA14" evidence="3">
    <location>
        <begin position="17"/>
        <end position="174"/>
    </location>
</feature>
<feature type="domain" description="F5/8 type C" evidence="2">
    <location>
        <begin position="458"/>
        <end position="565"/>
    </location>
</feature>
<organism evidence="4 5">
    <name type="scientific">Emticicia aquatilis</name>
    <dbReference type="NCBI Taxonomy" id="1537369"/>
    <lineage>
        <taxon>Bacteria</taxon>
        <taxon>Pseudomonadati</taxon>
        <taxon>Bacteroidota</taxon>
        <taxon>Cytophagia</taxon>
        <taxon>Cytophagales</taxon>
        <taxon>Leadbetterellaceae</taxon>
        <taxon>Emticicia</taxon>
    </lineage>
</organism>
<dbReference type="InterPro" id="IPR037524">
    <property type="entry name" value="PA14/GLEYA"/>
</dbReference>
<dbReference type="NCBIfam" id="NF045639">
    <property type="entry name" value="GCX_COOH"/>
    <property type="match status" value="1"/>
</dbReference>
<dbReference type="SUPFAM" id="SSF56988">
    <property type="entry name" value="Anthrax protective antigen"/>
    <property type="match status" value="2"/>
</dbReference>
<dbReference type="PROSITE" id="PS50022">
    <property type="entry name" value="FA58C_3"/>
    <property type="match status" value="1"/>
</dbReference>
<dbReference type="SUPFAM" id="SSF49785">
    <property type="entry name" value="Galactose-binding domain-like"/>
    <property type="match status" value="1"/>
</dbReference>
<evidence type="ECO:0000313" key="5">
    <source>
        <dbReference type="Proteomes" id="UP000609064"/>
    </source>
</evidence>
<reference evidence="4" key="2">
    <citation type="submission" date="2020-09" db="EMBL/GenBank/DDBJ databases">
        <authorList>
            <person name="Sun Q."/>
            <person name="Zhou Y."/>
        </authorList>
    </citation>
    <scope>NUCLEOTIDE SEQUENCE</scope>
    <source>
        <strain evidence="4">CGMCC 1.15958</strain>
    </source>
</reference>
<feature type="domain" description="PA14" evidence="3">
    <location>
        <begin position="223"/>
        <end position="387"/>
    </location>
</feature>
<name>A0A916Z7J6_9BACT</name>
<dbReference type="PROSITE" id="PS51820">
    <property type="entry name" value="PA14"/>
    <property type="match status" value="2"/>
</dbReference>
<proteinExistence type="predicted"/>
<evidence type="ECO:0000256" key="1">
    <source>
        <dbReference type="ARBA" id="ARBA00022729"/>
    </source>
</evidence>
<dbReference type="EMBL" id="BMKK01000016">
    <property type="protein sequence ID" value="GGD80326.1"/>
    <property type="molecule type" value="Genomic_DNA"/>
</dbReference>
<dbReference type="PANTHER" id="PTHR46769">
    <property type="entry name" value="POLYCYSTIC KIDNEY AND HEPATIC DISEASE 1 (AUTOSOMAL RECESSIVE)-LIKE 1"/>
    <property type="match status" value="1"/>
</dbReference>